<proteinExistence type="predicted"/>
<organism evidence="1 2">
    <name type="scientific">Nocardioides albus</name>
    <dbReference type="NCBI Taxonomy" id="1841"/>
    <lineage>
        <taxon>Bacteria</taxon>
        <taxon>Bacillati</taxon>
        <taxon>Actinomycetota</taxon>
        <taxon>Actinomycetes</taxon>
        <taxon>Propionibacteriales</taxon>
        <taxon>Nocardioidaceae</taxon>
        <taxon>Nocardioides</taxon>
    </lineage>
</organism>
<evidence type="ECO:0000313" key="1">
    <source>
        <dbReference type="EMBL" id="MBB3090435.1"/>
    </source>
</evidence>
<dbReference type="Gene3D" id="3.90.1480.20">
    <property type="entry name" value="Glycosyl transferase family 29"/>
    <property type="match status" value="1"/>
</dbReference>
<keyword evidence="2" id="KW-1185">Reference proteome</keyword>
<comment type="caution">
    <text evidence="1">The sequence shown here is derived from an EMBL/GenBank/DDBJ whole genome shotgun (WGS) entry which is preliminary data.</text>
</comment>
<dbReference type="RefSeq" id="WP_221209000.1">
    <property type="nucleotide sequence ID" value="NZ_BMQT01000005.1"/>
</dbReference>
<dbReference type="EMBL" id="JACHXG010000007">
    <property type="protein sequence ID" value="MBB3090435.1"/>
    <property type="molecule type" value="Genomic_DNA"/>
</dbReference>
<sequence length="226" mass="25620">MTLIAERAVTITEGLVHLRDLMASYARNTPVTSVAVLGNAPLAPNDVRAQTIDDSDLVIRVNSFVLDAPGQPRVQGSRTDVVVWNRITRPTQFTFDRYRERLYLLAEPMRFHGRPEVWPMSWPPDLGFVPLPNAEVLPRIGDELDIPWRTEKLAPTTGFTAAWLAVNLFPEADIRLAGFSFVDDPAQTEWTYQVGGSSPVAREHRIEAEARVMTEWLKEERVSLWR</sequence>
<evidence type="ECO:0000313" key="2">
    <source>
        <dbReference type="Proteomes" id="UP000577707"/>
    </source>
</evidence>
<gene>
    <name evidence="1" type="ORF">FHS12_003393</name>
</gene>
<reference evidence="1 2" key="1">
    <citation type="submission" date="2020-08" db="EMBL/GenBank/DDBJ databases">
        <title>Genomic Encyclopedia of Type Strains, Phase III (KMG-III): the genomes of soil and plant-associated and newly described type strains.</title>
        <authorList>
            <person name="Whitman W."/>
        </authorList>
    </citation>
    <scope>NUCLEOTIDE SEQUENCE [LARGE SCALE GENOMIC DNA]</scope>
    <source>
        <strain evidence="1 2">CECT 3302</strain>
    </source>
</reference>
<dbReference type="Proteomes" id="UP000577707">
    <property type="component" value="Unassembled WGS sequence"/>
</dbReference>
<name>A0A7W5A6L5_9ACTN</name>
<protein>
    <submittedName>
        <fullName evidence="1">Uncharacterized protein</fullName>
    </submittedName>
</protein>
<dbReference type="InterPro" id="IPR038578">
    <property type="entry name" value="GT29-like_sf"/>
</dbReference>
<accession>A0A7W5A6L5</accession>
<dbReference type="AlphaFoldDB" id="A0A7W5A6L5"/>